<protein>
    <recommendedName>
        <fullName evidence="1">Reverse transcriptase domain-containing protein</fullName>
    </recommendedName>
</protein>
<dbReference type="PaxDb" id="30732-ENSOMEP00000003842"/>
<dbReference type="Pfam" id="PF00078">
    <property type="entry name" value="RVT_1"/>
    <property type="match status" value="1"/>
</dbReference>
<evidence type="ECO:0000313" key="2">
    <source>
        <dbReference type="Ensembl" id="ENSOMEP00000003842.1"/>
    </source>
</evidence>
<organism evidence="2 3">
    <name type="scientific">Oryzias melastigma</name>
    <name type="common">Marine medaka</name>
    <dbReference type="NCBI Taxonomy" id="30732"/>
    <lineage>
        <taxon>Eukaryota</taxon>
        <taxon>Metazoa</taxon>
        <taxon>Chordata</taxon>
        <taxon>Craniata</taxon>
        <taxon>Vertebrata</taxon>
        <taxon>Euteleostomi</taxon>
        <taxon>Actinopterygii</taxon>
        <taxon>Neopterygii</taxon>
        <taxon>Teleostei</taxon>
        <taxon>Neoteleostei</taxon>
        <taxon>Acanthomorphata</taxon>
        <taxon>Ovalentaria</taxon>
        <taxon>Atherinomorphae</taxon>
        <taxon>Beloniformes</taxon>
        <taxon>Adrianichthyidae</taxon>
        <taxon>Oryziinae</taxon>
        <taxon>Oryzias</taxon>
    </lineage>
</organism>
<accession>A0A3B3BF62</accession>
<dbReference type="PANTHER" id="PTHR33332">
    <property type="entry name" value="REVERSE TRANSCRIPTASE DOMAIN-CONTAINING PROTEIN"/>
    <property type="match status" value="1"/>
</dbReference>
<proteinExistence type="predicted"/>
<dbReference type="PROSITE" id="PS50878">
    <property type="entry name" value="RT_POL"/>
    <property type="match status" value="1"/>
</dbReference>
<feature type="domain" description="Reverse transcriptase" evidence="1">
    <location>
        <begin position="1"/>
        <end position="164"/>
    </location>
</feature>
<dbReference type="InterPro" id="IPR000477">
    <property type="entry name" value="RT_dom"/>
</dbReference>
<dbReference type="Proteomes" id="UP000261560">
    <property type="component" value="Unplaced"/>
</dbReference>
<evidence type="ECO:0000259" key="1">
    <source>
        <dbReference type="PROSITE" id="PS50878"/>
    </source>
</evidence>
<reference evidence="2" key="1">
    <citation type="submission" date="2025-08" db="UniProtKB">
        <authorList>
            <consortium name="Ensembl"/>
        </authorList>
    </citation>
    <scope>IDENTIFICATION</scope>
</reference>
<dbReference type="STRING" id="30732.ENSOMEP00000003842"/>
<keyword evidence="3" id="KW-1185">Reference proteome</keyword>
<dbReference type="Ensembl" id="ENSOMET00000010164.1">
    <property type="protein sequence ID" value="ENSOMEP00000003842.1"/>
    <property type="gene ID" value="ENSOMEG00000004764.1"/>
</dbReference>
<dbReference type="AlphaFoldDB" id="A0A3B3BF62"/>
<name>A0A3B3BF62_ORYME</name>
<sequence>MHTSHSYISGQQLAALPTVSSCLEGDMGSRCDSILPDTSAWRKQEPTDSRGVLFNGSYSETQKLCCGVPQSSCLGPLLFSIFTNRLSFVLKHATIALYVDDSTIYMAGTNTGHLRQDLNDELRAVENWFYKDKLVINAEKTKCMMLGSNYLLKDSPAKPLGVIVDSIAGWVFF</sequence>
<evidence type="ECO:0000313" key="3">
    <source>
        <dbReference type="Proteomes" id="UP000261560"/>
    </source>
</evidence>
<reference evidence="2" key="2">
    <citation type="submission" date="2025-09" db="UniProtKB">
        <authorList>
            <consortium name="Ensembl"/>
        </authorList>
    </citation>
    <scope>IDENTIFICATION</scope>
</reference>